<dbReference type="GO" id="GO:0005737">
    <property type="term" value="C:cytoplasm"/>
    <property type="evidence" value="ECO:0007669"/>
    <property type="project" value="TreeGrafter"/>
</dbReference>
<keyword evidence="3" id="KW-0489">Methyltransferase</keyword>
<feature type="domain" description="Calcineurin-like phosphoesterase" evidence="2">
    <location>
        <begin position="1"/>
        <end position="180"/>
    </location>
</feature>
<dbReference type="Pfam" id="PF12850">
    <property type="entry name" value="Metallophos_2"/>
    <property type="match status" value="1"/>
</dbReference>
<dbReference type="SUPFAM" id="SSF56300">
    <property type="entry name" value="Metallo-dependent phosphatases"/>
    <property type="match status" value="1"/>
</dbReference>
<dbReference type="GO" id="GO:0016791">
    <property type="term" value="F:phosphatase activity"/>
    <property type="evidence" value="ECO:0007669"/>
    <property type="project" value="TreeGrafter"/>
</dbReference>
<protein>
    <submittedName>
        <fullName evidence="3">DNA methylase</fullName>
    </submittedName>
</protein>
<dbReference type="EMBL" id="BNJK01000002">
    <property type="protein sequence ID" value="GHO99591.1"/>
    <property type="molecule type" value="Genomic_DNA"/>
</dbReference>
<dbReference type="Gene3D" id="3.60.21.10">
    <property type="match status" value="1"/>
</dbReference>
<reference evidence="3" key="1">
    <citation type="submission" date="2020-10" db="EMBL/GenBank/DDBJ databases">
        <title>Taxonomic study of unclassified bacteria belonging to the class Ktedonobacteria.</title>
        <authorList>
            <person name="Yabe S."/>
            <person name="Wang C.M."/>
            <person name="Zheng Y."/>
            <person name="Sakai Y."/>
            <person name="Cavaletti L."/>
            <person name="Monciardini P."/>
            <person name="Donadio S."/>
        </authorList>
    </citation>
    <scope>NUCLEOTIDE SEQUENCE</scope>
    <source>
        <strain evidence="3">ID150040</strain>
    </source>
</reference>
<keyword evidence="3" id="KW-0808">Transferase</keyword>
<name>A0A8J3J2J4_9CHLR</name>
<evidence type="ECO:0000259" key="2">
    <source>
        <dbReference type="Pfam" id="PF12850"/>
    </source>
</evidence>
<dbReference type="Proteomes" id="UP000597444">
    <property type="component" value="Unassembled WGS sequence"/>
</dbReference>
<dbReference type="GO" id="GO:0032259">
    <property type="term" value="P:methylation"/>
    <property type="evidence" value="ECO:0007669"/>
    <property type="project" value="UniProtKB-KW"/>
</dbReference>
<organism evidence="3 4">
    <name type="scientific">Reticulibacter mediterranei</name>
    <dbReference type="NCBI Taxonomy" id="2778369"/>
    <lineage>
        <taxon>Bacteria</taxon>
        <taxon>Bacillati</taxon>
        <taxon>Chloroflexota</taxon>
        <taxon>Ktedonobacteria</taxon>
        <taxon>Ktedonobacterales</taxon>
        <taxon>Reticulibacteraceae</taxon>
        <taxon>Reticulibacter</taxon>
    </lineage>
</organism>
<accession>A0A8J3J2J4</accession>
<comment type="similarity">
    <text evidence="1">Belongs to the metallophosphoesterase superfamily. YfcE family.</text>
</comment>
<dbReference type="AlphaFoldDB" id="A0A8J3J2J4"/>
<dbReference type="PANTHER" id="PTHR42850:SF2">
    <property type="entry name" value="BLL5683 PROTEIN"/>
    <property type="match status" value="1"/>
</dbReference>
<dbReference type="GO" id="GO:0008168">
    <property type="term" value="F:methyltransferase activity"/>
    <property type="evidence" value="ECO:0007669"/>
    <property type="project" value="UniProtKB-KW"/>
</dbReference>
<evidence type="ECO:0000313" key="3">
    <source>
        <dbReference type="EMBL" id="GHO99591.1"/>
    </source>
</evidence>
<dbReference type="InterPro" id="IPR050126">
    <property type="entry name" value="Ap4A_hydrolase"/>
</dbReference>
<dbReference type="InterPro" id="IPR024654">
    <property type="entry name" value="Calcineurin-like_PHP_lpxH"/>
</dbReference>
<dbReference type="CDD" id="cd00838">
    <property type="entry name" value="MPP_superfamily"/>
    <property type="match status" value="1"/>
</dbReference>
<gene>
    <name evidence="3" type="ORF">KSF_096390</name>
</gene>
<dbReference type="InterPro" id="IPR011152">
    <property type="entry name" value="Pesterase_MJ0912"/>
</dbReference>
<dbReference type="InterPro" id="IPR029052">
    <property type="entry name" value="Metallo-depent_PP-like"/>
</dbReference>
<proteinExistence type="inferred from homology"/>
<keyword evidence="4" id="KW-1185">Reference proteome</keyword>
<evidence type="ECO:0000313" key="4">
    <source>
        <dbReference type="Proteomes" id="UP000597444"/>
    </source>
</evidence>
<dbReference type="PANTHER" id="PTHR42850">
    <property type="entry name" value="METALLOPHOSPHOESTERASE"/>
    <property type="match status" value="1"/>
</dbReference>
<sequence length="249" mass="27513">MQLAIISDVHGNCFAFDAVLNDIQRQGIERIVCLGDMLQGGAQPAETLARLRELNCPVVMGNADAWLLTGEDTSSAEPTSDQQRAVRAWALAQLSADDQAFIGQFQPTIEITLEAGKKLLCFHGSPHSFDDVILPGTPDETIRQFLSGFDATFLMGGHTHTQQMRRLGDSWYINPGSVSLAYCWELSDPATGQMRVDPWADYAIISSEGAKLGVTFRHIPFDVDELARIIRTSGRPYAEEIIALYRRLN</sequence>
<evidence type="ECO:0000256" key="1">
    <source>
        <dbReference type="ARBA" id="ARBA00008950"/>
    </source>
</evidence>
<dbReference type="PIRSF" id="PIRSF000883">
    <property type="entry name" value="Pesterase_MJ0912"/>
    <property type="match status" value="1"/>
</dbReference>
<comment type="caution">
    <text evidence="3">The sequence shown here is derived from an EMBL/GenBank/DDBJ whole genome shotgun (WGS) entry which is preliminary data.</text>
</comment>